<dbReference type="EMBL" id="JAFHLB010000008">
    <property type="protein sequence ID" value="MBN3577636.1"/>
    <property type="molecule type" value="Genomic_DNA"/>
</dbReference>
<reference evidence="1 2" key="1">
    <citation type="submission" date="2021-02" db="EMBL/GenBank/DDBJ databases">
        <title>Draft Genome Sequences of 5 Vibrio neptunius Strains Isolated From of Bivalve Hatcheries.</title>
        <authorList>
            <person name="Galvis F."/>
            <person name="Barja J.L."/>
            <person name="Lemos M.L."/>
            <person name="Balado M."/>
        </authorList>
    </citation>
    <scope>NUCLEOTIDE SEQUENCE [LARGE SCALE GENOMIC DNA]</scope>
    <source>
        <strain evidence="1 2">PP-145.98</strain>
    </source>
</reference>
<dbReference type="RefSeq" id="WP_206369494.1">
    <property type="nucleotide sequence ID" value="NZ_CAWPTM010000156.1"/>
</dbReference>
<comment type="caution">
    <text evidence="1">The sequence shown here is derived from an EMBL/GenBank/DDBJ whole genome shotgun (WGS) entry which is preliminary data.</text>
</comment>
<protein>
    <submittedName>
        <fullName evidence="1">Uncharacterized protein</fullName>
    </submittedName>
</protein>
<keyword evidence="2" id="KW-1185">Reference proteome</keyword>
<sequence>MTEFFLDAIQDSMAQFASTLSFSRQCMAHSGGLVYPDYVSAMFTAPNAELIR</sequence>
<evidence type="ECO:0000313" key="2">
    <source>
        <dbReference type="Proteomes" id="UP000779070"/>
    </source>
</evidence>
<name>A0ABS3A1I6_9VIBR</name>
<dbReference type="Proteomes" id="UP000779070">
    <property type="component" value="Unassembled WGS sequence"/>
</dbReference>
<accession>A0ABS3A1I6</accession>
<organism evidence="1 2">
    <name type="scientific">Vibrio neptunius</name>
    <dbReference type="NCBI Taxonomy" id="170651"/>
    <lineage>
        <taxon>Bacteria</taxon>
        <taxon>Pseudomonadati</taxon>
        <taxon>Pseudomonadota</taxon>
        <taxon>Gammaproteobacteria</taxon>
        <taxon>Vibrionales</taxon>
        <taxon>Vibrionaceae</taxon>
        <taxon>Vibrio</taxon>
    </lineage>
</organism>
<proteinExistence type="predicted"/>
<gene>
    <name evidence="1" type="ORF">JYA62_08090</name>
</gene>
<evidence type="ECO:0000313" key="1">
    <source>
        <dbReference type="EMBL" id="MBN3577636.1"/>
    </source>
</evidence>